<accession>A0A9P5TVH4</accession>
<comment type="caution">
    <text evidence="1">The sequence shown here is derived from an EMBL/GenBank/DDBJ whole genome shotgun (WGS) entry which is preliminary data.</text>
</comment>
<protein>
    <submittedName>
        <fullName evidence="1">Uncharacterized protein</fullName>
    </submittedName>
</protein>
<proteinExistence type="predicted"/>
<keyword evidence="2" id="KW-1185">Reference proteome</keyword>
<dbReference type="EMBL" id="JADNYJ010000001">
    <property type="protein sequence ID" value="KAF8914433.1"/>
    <property type="molecule type" value="Genomic_DNA"/>
</dbReference>
<reference evidence="1" key="1">
    <citation type="submission" date="2020-11" db="EMBL/GenBank/DDBJ databases">
        <authorList>
            <consortium name="DOE Joint Genome Institute"/>
            <person name="Ahrendt S."/>
            <person name="Riley R."/>
            <person name="Andreopoulos W."/>
            <person name="LaButti K."/>
            <person name="Pangilinan J."/>
            <person name="Ruiz-duenas F.J."/>
            <person name="Barrasa J.M."/>
            <person name="Sanchez-Garcia M."/>
            <person name="Camarero S."/>
            <person name="Miyauchi S."/>
            <person name="Serrano A."/>
            <person name="Linde D."/>
            <person name="Babiker R."/>
            <person name="Drula E."/>
            <person name="Ayuso-Fernandez I."/>
            <person name="Pacheco R."/>
            <person name="Padilla G."/>
            <person name="Ferreira P."/>
            <person name="Barriuso J."/>
            <person name="Kellner H."/>
            <person name="Castanera R."/>
            <person name="Alfaro M."/>
            <person name="Ramirez L."/>
            <person name="Pisabarro A.G."/>
            <person name="Kuo A."/>
            <person name="Tritt A."/>
            <person name="Lipzen A."/>
            <person name="He G."/>
            <person name="Yan M."/>
            <person name="Ng V."/>
            <person name="Cullen D."/>
            <person name="Martin F."/>
            <person name="Rosso M.-N."/>
            <person name="Henrissat B."/>
            <person name="Hibbett D."/>
            <person name="Martinez A.T."/>
            <person name="Grigoriev I.V."/>
        </authorList>
    </citation>
    <scope>NUCLEOTIDE SEQUENCE</scope>
    <source>
        <strain evidence="1">AH 44721</strain>
    </source>
</reference>
<dbReference type="Proteomes" id="UP000724874">
    <property type="component" value="Unassembled WGS sequence"/>
</dbReference>
<gene>
    <name evidence="1" type="ORF">CPB84DRAFT_1759250</name>
</gene>
<evidence type="ECO:0000313" key="2">
    <source>
        <dbReference type="Proteomes" id="UP000724874"/>
    </source>
</evidence>
<dbReference type="AlphaFoldDB" id="A0A9P5TVH4"/>
<evidence type="ECO:0000313" key="1">
    <source>
        <dbReference type="EMBL" id="KAF8914433.1"/>
    </source>
</evidence>
<organism evidence="1 2">
    <name type="scientific">Gymnopilus junonius</name>
    <name type="common">Spectacular rustgill mushroom</name>
    <name type="synonym">Gymnopilus spectabilis subsp. junonius</name>
    <dbReference type="NCBI Taxonomy" id="109634"/>
    <lineage>
        <taxon>Eukaryota</taxon>
        <taxon>Fungi</taxon>
        <taxon>Dikarya</taxon>
        <taxon>Basidiomycota</taxon>
        <taxon>Agaricomycotina</taxon>
        <taxon>Agaricomycetes</taxon>
        <taxon>Agaricomycetidae</taxon>
        <taxon>Agaricales</taxon>
        <taxon>Agaricineae</taxon>
        <taxon>Hymenogastraceae</taxon>
        <taxon>Gymnopilus</taxon>
    </lineage>
</organism>
<sequence length="84" mass="9605">MSSVYFRTQNLRLFLITMASAWIDGQVGWGSEAFSRASEEINLDVESGFELVNCSKCPPVMLFVRKLFEEPQRSCFVDENQNTC</sequence>
<name>A0A9P5TVH4_GYMJU</name>